<sequence length="230" mass="26507">MHGIPSIGVNMHIDGTEEWEDEEADIVRENCIDVDFLNYTPELRDTPIVQDALKKLIAAYPDKEVNDRETKKAKIQTIATELDQLSYDIDTFEYRDSVPDREAQVQMIANDIKSGNVKPLQIFLQTSIDEGIDEDSERQAKKLIAKLAEYKPLAKIEELEEQNYNMIDDRLNNGVEKFNHEEEKKEQAEKPQARTSLKERLAAKQTEVAQGKNKDAKEQDKTKKTNREEI</sequence>
<feature type="compositionally biased region" description="Basic and acidic residues" evidence="1">
    <location>
        <begin position="175"/>
        <end position="202"/>
    </location>
</feature>
<accession>A0A0M6WSZ6</accession>
<protein>
    <submittedName>
        <fullName evidence="2">Uncharacterized protein</fullName>
    </submittedName>
</protein>
<dbReference type="STRING" id="301302.ERS852420_03464"/>
<evidence type="ECO:0000313" key="2">
    <source>
        <dbReference type="EMBL" id="CRL39716.1"/>
    </source>
</evidence>
<name>A0A0M6WSZ6_9FIRM</name>
<dbReference type="GeneID" id="99748918"/>
<keyword evidence="3" id="KW-1185">Reference proteome</keyword>
<proteinExistence type="predicted"/>
<dbReference type="AlphaFoldDB" id="A0A0M6WSZ6"/>
<feature type="compositionally biased region" description="Basic and acidic residues" evidence="1">
    <location>
        <begin position="212"/>
        <end position="230"/>
    </location>
</feature>
<feature type="region of interest" description="Disordered" evidence="1">
    <location>
        <begin position="175"/>
        <end position="230"/>
    </location>
</feature>
<evidence type="ECO:0000313" key="3">
    <source>
        <dbReference type="Proteomes" id="UP000049979"/>
    </source>
</evidence>
<dbReference type="Proteomes" id="UP000049979">
    <property type="component" value="Unassembled WGS sequence"/>
</dbReference>
<dbReference type="EMBL" id="CVRR01000027">
    <property type="protein sequence ID" value="CRL39716.1"/>
    <property type="molecule type" value="Genomic_DNA"/>
</dbReference>
<dbReference type="RefSeq" id="WP_055068098.1">
    <property type="nucleotide sequence ID" value="NZ_CP173697.1"/>
</dbReference>
<gene>
    <name evidence="2" type="ORF">M72_30401</name>
</gene>
<reference evidence="3" key="1">
    <citation type="submission" date="2015-05" db="EMBL/GenBank/DDBJ databases">
        <authorList>
            <consortium name="Pathogen Informatics"/>
        </authorList>
    </citation>
    <scope>NUCLEOTIDE SEQUENCE [LARGE SCALE GENOMIC DNA]</scope>
    <source>
        <strain evidence="3">M72</strain>
    </source>
</reference>
<evidence type="ECO:0000256" key="1">
    <source>
        <dbReference type="SAM" id="MobiDB-lite"/>
    </source>
</evidence>
<organism evidence="2 3">
    <name type="scientific">Roseburia faecis</name>
    <dbReference type="NCBI Taxonomy" id="301302"/>
    <lineage>
        <taxon>Bacteria</taxon>
        <taxon>Bacillati</taxon>
        <taxon>Bacillota</taxon>
        <taxon>Clostridia</taxon>
        <taxon>Lachnospirales</taxon>
        <taxon>Lachnospiraceae</taxon>
        <taxon>Roseburia</taxon>
    </lineage>
</organism>